<evidence type="ECO:0000256" key="3">
    <source>
        <dbReference type="ARBA" id="ARBA00022989"/>
    </source>
</evidence>
<dbReference type="OrthoDB" id="8161897at2"/>
<reference evidence="6 7" key="1">
    <citation type="submission" date="2018-05" db="EMBL/GenBank/DDBJ databases">
        <title>Flavobacterium sp. MEBiC07310.</title>
        <authorList>
            <person name="Baek K."/>
        </authorList>
    </citation>
    <scope>NUCLEOTIDE SEQUENCE [LARGE SCALE GENOMIC DNA]</scope>
    <source>
        <strain evidence="6 7">MEBiC07310</strain>
    </source>
</reference>
<dbReference type="Proteomes" id="UP000245429">
    <property type="component" value="Chromosome"/>
</dbReference>
<keyword evidence="2 5" id="KW-0812">Transmembrane</keyword>
<feature type="transmembrane region" description="Helical" evidence="5">
    <location>
        <begin position="43"/>
        <end position="61"/>
    </location>
</feature>
<keyword evidence="4 5" id="KW-0472">Membrane</keyword>
<keyword evidence="3 5" id="KW-1133">Transmembrane helix</keyword>
<feature type="transmembrane region" description="Helical" evidence="5">
    <location>
        <begin position="7"/>
        <end position="23"/>
    </location>
</feature>
<dbReference type="InterPro" id="IPR032808">
    <property type="entry name" value="DoxX"/>
</dbReference>
<dbReference type="RefSeq" id="WP_109568186.1">
    <property type="nucleotide sequence ID" value="NZ_CP029463.1"/>
</dbReference>
<dbReference type="EMBL" id="CP029463">
    <property type="protein sequence ID" value="AWM12777.1"/>
    <property type="molecule type" value="Genomic_DNA"/>
</dbReference>
<dbReference type="KEGG" id="fse:DI487_02060"/>
<evidence type="ECO:0000256" key="1">
    <source>
        <dbReference type="ARBA" id="ARBA00004141"/>
    </source>
</evidence>
<organism evidence="6 7">
    <name type="scientific">Flavobacterium sediminis</name>
    <dbReference type="NCBI Taxonomy" id="2201181"/>
    <lineage>
        <taxon>Bacteria</taxon>
        <taxon>Pseudomonadati</taxon>
        <taxon>Bacteroidota</taxon>
        <taxon>Flavobacteriia</taxon>
        <taxon>Flavobacteriales</taxon>
        <taxon>Flavobacteriaceae</taxon>
        <taxon>Flavobacterium</taxon>
    </lineage>
</organism>
<accession>A0A2U8QRI9</accession>
<keyword evidence="7" id="KW-1185">Reference proteome</keyword>
<evidence type="ECO:0000256" key="2">
    <source>
        <dbReference type="ARBA" id="ARBA00022692"/>
    </source>
</evidence>
<evidence type="ECO:0000256" key="5">
    <source>
        <dbReference type="SAM" id="Phobius"/>
    </source>
</evidence>
<feature type="transmembrane region" description="Helical" evidence="5">
    <location>
        <begin position="95"/>
        <end position="114"/>
    </location>
</feature>
<proteinExistence type="predicted"/>
<feature type="transmembrane region" description="Helical" evidence="5">
    <location>
        <begin position="68"/>
        <end position="89"/>
    </location>
</feature>
<dbReference type="Pfam" id="PF13564">
    <property type="entry name" value="DoxX_2"/>
    <property type="match status" value="1"/>
</dbReference>
<evidence type="ECO:0000313" key="7">
    <source>
        <dbReference type="Proteomes" id="UP000245429"/>
    </source>
</evidence>
<sequence length="122" mass="13625">MKRLIYWLSRIIPAVIMLQTLFYKFTAAPESVALFSKLNLEPYGRIGTGIIELIASILLLIPKKSFYGAILGVGTMLGAILSHIFILNIEINQDHGSLFLMACVTFTCCCYVLITDAKNFLF</sequence>
<dbReference type="AlphaFoldDB" id="A0A2U8QRI9"/>
<name>A0A2U8QRI9_9FLAO</name>
<evidence type="ECO:0000313" key="6">
    <source>
        <dbReference type="EMBL" id="AWM12777.1"/>
    </source>
</evidence>
<comment type="subcellular location">
    <subcellularLocation>
        <location evidence="1">Membrane</location>
        <topology evidence="1">Multi-pass membrane protein</topology>
    </subcellularLocation>
</comment>
<evidence type="ECO:0000256" key="4">
    <source>
        <dbReference type="ARBA" id="ARBA00023136"/>
    </source>
</evidence>
<dbReference type="GO" id="GO:0016020">
    <property type="term" value="C:membrane"/>
    <property type="evidence" value="ECO:0007669"/>
    <property type="project" value="UniProtKB-SubCell"/>
</dbReference>
<protein>
    <submittedName>
        <fullName evidence="6">DoxX family protein</fullName>
    </submittedName>
</protein>
<gene>
    <name evidence="6" type="ORF">DI487_02060</name>
</gene>